<keyword evidence="1 2" id="KW-0238">DNA-binding</keyword>
<evidence type="ECO:0000256" key="1">
    <source>
        <dbReference type="ARBA" id="ARBA00023125"/>
    </source>
</evidence>
<evidence type="ECO:0000256" key="2">
    <source>
        <dbReference type="PROSITE-ProRule" id="PRU00335"/>
    </source>
</evidence>
<dbReference type="PROSITE" id="PS50977">
    <property type="entry name" value="HTH_TETR_2"/>
    <property type="match status" value="1"/>
</dbReference>
<name>A0ABZ1N318_9NOCA</name>
<dbReference type="EMBL" id="CP109527">
    <property type="protein sequence ID" value="WTY34360.1"/>
    <property type="molecule type" value="Genomic_DNA"/>
</dbReference>
<accession>A0ABZ1N318</accession>
<dbReference type="InterPro" id="IPR001647">
    <property type="entry name" value="HTH_TetR"/>
</dbReference>
<sequence>MGLTGIPPAAFMRGGDPTDPRSMRTRRQLLEAFEQALEAGTTPTVSDLVRDAGISRSTFYAHFTGIEEVGVAALRVILDAFEPSETPDVGDRGVGPSAATFEDLFAHLGAHRRLCSAVLVTDAHLPAFAELKTTLVSQLTAAINRSSDTPEGLDAGRAASFLVGGILALLLESLRSPEQSEDEDLGATLAAMLPEWLAGTRTLVAPISFTPALGNST</sequence>
<reference evidence="5 6" key="1">
    <citation type="submission" date="2022-10" db="EMBL/GenBank/DDBJ databases">
        <title>The complete genomes of actinobacterial strains from the NBC collection.</title>
        <authorList>
            <person name="Joergensen T.S."/>
            <person name="Alvarez Arevalo M."/>
            <person name="Sterndorff E.B."/>
            <person name="Faurdal D."/>
            <person name="Vuksanovic O."/>
            <person name="Mourched A.-S."/>
            <person name="Charusanti P."/>
            <person name="Shaw S."/>
            <person name="Blin K."/>
            <person name="Weber T."/>
        </authorList>
    </citation>
    <scope>NUCLEOTIDE SEQUENCE [LARGE SCALE GENOMIC DNA]</scope>
    <source>
        <strain evidence="5 6">NBC_01413</strain>
    </source>
</reference>
<gene>
    <name evidence="5" type="ORF">OG308_23975</name>
</gene>
<feature type="DNA-binding region" description="H-T-H motif" evidence="2">
    <location>
        <begin position="44"/>
        <end position="63"/>
    </location>
</feature>
<keyword evidence="6" id="KW-1185">Reference proteome</keyword>
<evidence type="ECO:0000256" key="3">
    <source>
        <dbReference type="SAM" id="MobiDB-lite"/>
    </source>
</evidence>
<dbReference type="RefSeq" id="WP_405146663.1">
    <property type="nucleotide sequence ID" value="NZ_CP109527.1"/>
</dbReference>
<evidence type="ECO:0000313" key="5">
    <source>
        <dbReference type="EMBL" id="WTY34360.1"/>
    </source>
</evidence>
<dbReference type="InterPro" id="IPR009057">
    <property type="entry name" value="Homeodomain-like_sf"/>
</dbReference>
<protein>
    <submittedName>
        <fullName evidence="5">TetR/AcrR family transcriptional regulator</fullName>
    </submittedName>
</protein>
<organism evidence="5 6">
    <name type="scientific">Nocardia salmonicida</name>
    <dbReference type="NCBI Taxonomy" id="53431"/>
    <lineage>
        <taxon>Bacteria</taxon>
        <taxon>Bacillati</taxon>
        <taxon>Actinomycetota</taxon>
        <taxon>Actinomycetes</taxon>
        <taxon>Mycobacteriales</taxon>
        <taxon>Nocardiaceae</taxon>
        <taxon>Nocardia</taxon>
    </lineage>
</organism>
<dbReference type="SUPFAM" id="SSF46689">
    <property type="entry name" value="Homeodomain-like"/>
    <property type="match status" value="1"/>
</dbReference>
<feature type="region of interest" description="Disordered" evidence="3">
    <location>
        <begin position="1"/>
        <end position="22"/>
    </location>
</feature>
<dbReference type="Proteomes" id="UP001621418">
    <property type="component" value="Chromosome"/>
</dbReference>
<evidence type="ECO:0000259" key="4">
    <source>
        <dbReference type="PROSITE" id="PS50977"/>
    </source>
</evidence>
<evidence type="ECO:0000313" key="6">
    <source>
        <dbReference type="Proteomes" id="UP001621418"/>
    </source>
</evidence>
<dbReference type="Gene3D" id="1.10.357.10">
    <property type="entry name" value="Tetracycline Repressor, domain 2"/>
    <property type="match status" value="1"/>
</dbReference>
<feature type="domain" description="HTH tetR-type" evidence="4">
    <location>
        <begin position="23"/>
        <end position="81"/>
    </location>
</feature>
<proteinExistence type="predicted"/>